<keyword evidence="4" id="KW-1185">Reference proteome</keyword>
<accession>A0A1M5WXP6</accession>
<gene>
    <name evidence="3" type="ORF">SAMN02745823_01456</name>
</gene>
<dbReference type="SUPFAM" id="SSF54001">
    <property type="entry name" value="Cysteine proteinases"/>
    <property type="match status" value="1"/>
</dbReference>
<dbReference type="STRING" id="1123282.SAMN02745823_01456"/>
<dbReference type="InterPro" id="IPR001447">
    <property type="entry name" value="Arylamine_N-AcTrfase"/>
</dbReference>
<dbReference type="InterPro" id="IPR038765">
    <property type="entry name" value="Papain-like_cys_pep_sf"/>
</dbReference>
<dbReference type="PANTHER" id="PTHR11786">
    <property type="entry name" value="N-HYDROXYARYLAMINE O-ACETYLTRANSFERASE"/>
    <property type="match status" value="1"/>
</dbReference>
<dbReference type="Proteomes" id="UP000183995">
    <property type="component" value="Unassembled WGS sequence"/>
</dbReference>
<evidence type="ECO:0000313" key="4">
    <source>
        <dbReference type="Proteomes" id="UP000183995"/>
    </source>
</evidence>
<keyword evidence="3" id="KW-0808">Transferase</keyword>
<name>A0A1M5WXP6_9FIRM</name>
<organism evidence="3 4">
    <name type="scientific">Sporobacter termitidis DSM 10068</name>
    <dbReference type="NCBI Taxonomy" id="1123282"/>
    <lineage>
        <taxon>Bacteria</taxon>
        <taxon>Bacillati</taxon>
        <taxon>Bacillota</taxon>
        <taxon>Clostridia</taxon>
        <taxon>Eubacteriales</taxon>
        <taxon>Oscillospiraceae</taxon>
        <taxon>Sporobacter</taxon>
    </lineage>
</organism>
<protein>
    <submittedName>
        <fullName evidence="3">N-hydroxyarylamine O-acetyltransferase</fullName>
    </submittedName>
</protein>
<dbReference type="RefSeq" id="WP_073077235.1">
    <property type="nucleotide sequence ID" value="NZ_FQXV01000004.1"/>
</dbReference>
<dbReference type="PRINTS" id="PR01543">
    <property type="entry name" value="ANATRNSFRASE"/>
</dbReference>
<dbReference type="PANTHER" id="PTHR11786:SF0">
    <property type="entry name" value="ARYLAMINE N-ACETYLTRANSFERASE 4-RELATED"/>
    <property type="match status" value="1"/>
</dbReference>
<sequence length="266" mass="29882">MYEELYAPLPDKKQYLERLGVTGDLTPDVETLNRLILAQLRHVPFENLDVYDAETDILLDIAPLFDKLVVRRRGGYCFELNALFMSVLKEIGFDCHPVMVRVVWMSTGYMPITHRAGIVTIGGTRYFCDVGFGGPAPCSALKLDETGPQQSGMNSFIFEKAADGDFVIYRLTETGREQLLKFDDRPCENVDFLGPNEYLSKNNNSGFKKTRMVNISREDGSAALTGNVLRIHKGGEVEETVLDTEEKLREALRAQFGIDVGFPLKI</sequence>
<proteinExistence type="inferred from homology"/>
<dbReference type="EMBL" id="FQXV01000004">
    <property type="protein sequence ID" value="SHH92436.1"/>
    <property type="molecule type" value="Genomic_DNA"/>
</dbReference>
<dbReference type="OrthoDB" id="7181050at2"/>
<reference evidence="3 4" key="1">
    <citation type="submission" date="2016-11" db="EMBL/GenBank/DDBJ databases">
        <authorList>
            <person name="Jaros S."/>
            <person name="Januszkiewicz K."/>
            <person name="Wedrychowicz H."/>
        </authorList>
    </citation>
    <scope>NUCLEOTIDE SEQUENCE [LARGE SCALE GENOMIC DNA]</scope>
    <source>
        <strain evidence="3 4">DSM 10068</strain>
    </source>
</reference>
<dbReference type="Gene3D" id="3.30.2140.10">
    <property type="entry name" value="Arylamine N-acetyltransferase"/>
    <property type="match status" value="1"/>
</dbReference>
<dbReference type="Pfam" id="PF00797">
    <property type="entry name" value="Acetyltransf_2"/>
    <property type="match status" value="1"/>
</dbReference>
<evidence type="ECO:0000256" key="1">
    <source>
        <dbReference type="ARBA" id="ARBA00006547"/>
    </source>
</evidence>
<comment type="similarity">
    <text evidence="1 2">Belongs to the arylamine N-acetyltransferase family.</text>
</comment>
<dbReference type="AlphaFoldDB" id="A0A1M5WXP6"/>
<evidence type="ECO:0000313" key="3">
    <source>
        <dbReference type="EMBL" id="SHH92436.1"/>
    </source>
</evidence>
<dbReference type="GO" id="GO:0016407">
    <property type="term" value="F:acetyltransferase activity"/>
    <property type="evidence" value="ECO:0007669"/>
    <property type="project" value="InterPro"/>
</dbReference>
<evidence type="ECO:0000256" key="2">
    <source>
        <dbReference type="RuleBase" id="RU003452"/>
    </source>
</evidence>
<dbReference type="Gene3D" id="2.40.128.150">
    <property type="entry name" value="Cysteine proteinases"/>
    <property type="match status" value="1"/>
</dbReference>